<feature type="region of interest" description="Disordered" evidence="1">
    <location>
        <begin position="1"/>
        <end position="43"/>
    </location>
</feature>
<proteinExistence type="predicted"/>
<protein>
    <submittedName>
        <fullName evidence="2">Uncharacterized protein</fullName>
    </submittedName>
</protein>
<feature type="non-terminal residue" evidence="2">
    <location>
        <position position="1"/>
    </location>
</feature>
<sequence>DPAGGEDGWTWAPLPWQADGFQDDPAERPLPTAPEDPFAACGQGSAAPYEDAVAAVLAAAAKVLASRLESREEAR</sequence>
<dbReference type="EMBL" id="CAUYUJ010003358">
    <property type="protein sequence ID" value="CAK0804991.1"/>
    <property type="molecule type" value="Genomic_DNA"/>
</dbReference>
<gene>
    <name evidence="2" type="ORF">PCOR1329_LOCUS11654</name>
</gene>
<evidence type="ECO:0000313" key="3">
    <source>
        <dbReference type="Proteomes" id="UP001189429"/>
    </source>
</evidence>
<accession>A0ABN9QN91</accession>
<keyword evidence="3" id="KW-1185">Reference proteome</keyword>
<comment type="caution">
    <text evidence="2">The sequence shown here is derived from an EMBL/GenBank/DDBJ whole genome shotgun (WGS) entry which is preliminary data.</text>
</comment>
<evidence type="ECO:0000256" key="1">
    <source>
        <dbReference type="SAM" id="MobiDB-lite"/>
    </source>
</evidence>
<name>A0ABN9QN91_9DINO</name>
<evidence type="ECO:0000313" key="2">
    <source>
        <dbReference type="EMBL" id="CAK0804991.1"/>
    </source>
</evidence>
<dbReference type="Proteomes" id="UP001189429">
    <property type="component" value="Unassembled WGS sequence"/>
</dbReference>
<organism evidence="2 3">
    <name type="scientific">Prorocentrum cordatum</name>
    <dbReference type="NCBI Taxonomy" id="2364126"/>
    <lineage>
        <taxon>Eukaryota</taxon>
        <taxon>Sar</taxon>
        <taxon>Alveolata</taxon>
        <taxon>Dinophyceae</taxon>
        <taxon>Prorocentrales</taxon>
        <taxon>Prorocentraceae</taxon>
        <taxon>Prorocentrum</taxon>
    </lineage>
</organism>
<reference evidence="2" key="1">
    <citation type="submission" date="2023-10" db="EMBL/GenBank/DDBJ databases">
        <authorList>
            <person name="Chen Y."/>
            <person name="Shah S."/>
            <person name="Dougan E. K."/>
            <person name="Thang M."/>
            <person name="Chan C."/>
        </authorList>
    </citation>
    <scope>NUCLEOTIDE SEQUENCE [LARGE SCALE GENOMIC DNA]</scope>
</reference>